<protein>
    <recommendedName>
        <fullName evidence="1">ZAD domain-containing protein</fullName>
    </recommendedName>
</protein>
<feature type="domain" description="ZAD" evidence="1">
    <location>
        <begin position="11"/>
        <end position="82"/>
    </location>
</feature>
<dbReference type="Gene3D" id="3.40.1800.20">
    <property type="match status" value="1"/>
</dbReference>
<evidence type="ECO:0000313" key="2">
    <source>
        <dbReference type="EMBL" id="CAG5097407.1"/>
    </source>
</evidence>
<comment type="caution">
    <text evidence="2">The sequence shown here is derived from an EMBL/GenBank/DDBJ whole genome shotgun (WGS) entry which is preliminary data.</text>
</comment>
<accession>A0A8J2HIX9</accession>
<organism evidence="2 3">
    <name type="scientific">Cotesia congregata</name>
    <name type="common">Parasitoid wasp</name>
    <name type="synonym">Apanteles congregatus</name>
    <dbReference type="NCBI Taxonomy" id="51543"/>
    <lineage>
        <taxon>Eukaryota</taxon>
        <taxon>Metazoa</taxon>
        <taxon>Ecdysozoa</taxon>
        <taxon>Arthropoda</taxon>
        <taxon>Hexapoda</taxon>
        <taxon>Insecta</taxon>
        <taxon>Pterygota</taxon>
        <taxon>Neoptera</taxon>
        <taxon>Endopterygota</taxon>
        <taxon>Hymenoptera</taxon>
        <taxon>Apocrita</taxon>
        <taxon>Ichneumonoidea</taxon>
        <taxon>Braconidae</taxon>
        <taxon>Microgastrinae</taxon>
        <taxon>Cotesia</taxon>
    </lineage>
</organism>
<dbReference type="Pfam" id="PF07776">
    <property type="entry name" value="zf-AD"/>
    <property type="match status" value="1"/>
</dbReference>
<keyword evidence="3" id="KW-1185">Reference proteome</keyword>
<dbReference type="AlphaFoldDB" id="A0A8J2HIX9"/>
<dbReference type="InterPro" id="IPR012934">
    <property type="entry name" value="Znf_AD"/>
</dbReference>
<evidence type="ECO:0000259" key="1">
    <source>
        <dbReference type="Pfam" id="PF07776"/>
    </source>
</evidence>
<sequence>MMNIHKIGMKLCRLCGKEKARGTDVFEDKIKGAVLVSIINKYFSKDVINVSISDTFSKYVCMDCEQKICSFDEYVQCHSTSKKSSENTKKAIKERKNSAARLVSSRFATKYL</sequence>
<proteinExistence type="predicted"/>
<dbReference type="EMBL" id="CAJNRD030001121">
    <property type="protein sequence ID" value="CAG5097407.1"/>
    <property type="molecule type" value="Genomic_DNA"/>
</dbReference>
<dbReference type="SUPFAM" id="SSF57716">
    <property type="entry name" value="Glucocorticoid receptor-like (DNA-binding domain)"/>
    <property type="match status" value="1"/>
</dbReference>
<reference evidence="2" key="1">
    <citation type="submission" date="2021-04" db="EMBL/GenBank/DDBJ databases">
        <authorList>
            <person name="Chebbi M.A.C M."/>
        </authorList>
    </citation>
    <scope>NUCLEOTIDE SEQUENCE</scope>
</reference>
<name>A0A8J2HIX9_COTCN</name>
<evidence type="ECO:0000313" key="3">
    <source>
        <dbReference type="Proteomes" id="UP000786811"/>
    </source>
</evidence>
<dbReference type="GO" id="GO:0005634">
    <property type="term" value="C:nucleus"/>
    <property type="evidence" value="ECO:0007669"/>
    <property type="project" value="InterPro"/>
</dbReference>
<dbReference type="Proteomes" id="UP000786811">
    <property type="component" value="Unassembled WGS sequence"/>
</dbReference>
<gene>
    <name evidence="2" type="ORF">HICCMSTLAB_LOCUS8692</name>
</gene>
<dbReference type="GO" id="GO:0008270">
    <property type="term" value="F:zinc ion binding"/>
    <property type="evidence" value="ECO:0007669"/>
    <property type="project" value="InterPro"/>
</dbReference>
<dbReference type="OrthoDB" id="3437960at2759"/>